<evidence type="ECO:0000313" key="3">
    <source>
        <dbReference type="EMBL" id="AFA39337.1"/>
    </source>
</evidence>
<dbReference type="Gene3D" id="3.40.50.620">
    <property type="entry name" value="HUPs"/>
    <property type="match status" value="1"/>
</dbReference>
<dbReference type="PIRSF" id="PIRSF039123">
    <property type="entry name" value="Diphthamide_synthase"/>
    <property type="match status" value="1"/>
</dbReference>
<feature type="compositionally biased region" description="Polar residues" evidence="1">
    <location>
        <begin position="236"/>
        <end position="247"/>
    </location>
</feature>
<dbReference type="EMBL" id="CP003316">
    <property type="protein sequence ID" value="AFA39337.1"/>
    <property type="molecule type" value="Genomic_DNA"/>
</dbReference>
<name>H6QAD6_PYROT</name>
<dbReference type="Proteomes" id="UP000009062">
    <property type="component" value="Chromosome"/>
</dbReference>
<dbReference type="AlphaFoldDB" id="H6QAD6"/>
<keyword evidence="4" id="KW-1185">Reference proteome</keyword>
<gene>
    <name evidence="3" type="ordered locus">Pogu_1310</name>
</gene>
<reference evidence="3 4" key="1">
    <citation type="journal article" date="2012" name="Stand. Genomic Sci.">
        <title>Complete genome sequence of Pyrobaculum oguniense.</title>
        <authorList>
            <person name="Bernick D.L."/>
            <person name="Karplus K."/>
            <person name="Lui L.M."/>
            <person name="Coker J.K."/>
            <person name="Murphy J.N."/>
            <person name="Chan P.P."/>
            <person name="Cozen A.E."/>
            <person name="Lowe T.M."/>
        </authorList>
    </citation>
    <scope>NUCLEOTIDE SEQUENCE [LARGE SCALE GENOMIC DNA]</scope>
    <source>
        <strain evidence="3 4">TE7</strain>
    </source>
</reference>
<dbReference type="STRING" id="698757.Pogu_1310"/>
<dbReference type="HOGENOM" id="CLU_010289_0_2_2"/>
<dbReference type="GO" id="GO:0017178">
    <property type="term" value="F:diphthine-ammonia ligase activity"/>
    <property type="evidence" value="ECO:0007669"/>
    <property type="project" value="TreeGrafter"/>
</dbReference>
<sequence>MRVCVLYTGGKDSHYALLKVLETGHEVVCLATAAPRRGDSYMFHSVNVKWSLLHGEAMGLPQHLVETSGEKEVEVEEFYRELKPLVMRYGVEGLVSGAVSSVYQKSRLDKMAEALGVRHLAPLWGRDHVELLREEVAKIRFVITATMALGLSERHLCAVVDEKMAEEIIALARRYGFSPVGEGGEYESYVVESPLFAIDIVAEPRWRPSGWGVCEIKEAKIRRGQRAGSSFPGRGNSMSASSWAPRH</sequence>
<dbReference type="GO" id="GO:0017183">
    <property type="term" value="P:protein histidyl modification to diphthamide"/>
    <property type="evidence" value="ECO:0007669"/>
    <property type="project" value="TreeGrafter"/>
</dbReference>
<evidence type="ECO:0000313" key="4">
    <source>
        <dbReference type="Proteomes" id="UP000009062"/>
    </source>
</evidence>
<protein>
    <submittedName>
        <fullName evidence="3">Universal archaeal metal-binding-domain/4Fe-4S-binding-domain protein</fullName>
    </submittedName>
</protein>
<dbReference type="NCBIfam" id="TIGR00290">
    <property type="entry name" value="MJ0570_dom"/>
    <property type="match status" value="1"/>
</dbReference>
<dbReference type="CDD" id="cd01994">
    <property type="entry name" value="AANH_PF0828-like"/>
    <property type="match status" value="1"/>
</dbReference>
<dbReference type="InterPro" id="IPR002761">
    <property type="entry name" value="Diphthami_syn_dom"/>
</dbReference>
<accession>H6QAD6</accession>
<dbReference type="Gene3D" id="3.90.1490.10">
    <property type="entry name" value="putative n-type atp pyrophosphatase, domain 2"/>
    <property type="match status" value="1"/>
</dbReference>
<feature type="region of interest" description="Disordered" evidence="1">
    <location>
        <begin position="225"/>
        <end position="247"/>
    </location>
</feature>
<dbReference type="NCBIfam" id="TIGR03679">
    <property type="entry name" value="arCOG00187"/>
    <property type="match status" value="1"/>
</dbReference>
<organism evidence="3 4">
    <name type="scientific">Pyrobaculum oguniense (strain DSM 13380 / JCM 10595 / TE7)</name>
    <dbReference type="NCBI Taxonomy" id="698757"/>
    <lineage>
        <taxon>Archaea</taxon>
        <taxon>Thermoproteota</taxon>
        <taxon>Thermoprotei</taxon>
        <taxon>Thermoproteales</taxon>
        <taxon>Thermoproteaceae</taxon>
        <taxon>Pyrobaculum</taxon>
    </lineage>
</organism>
<proteinExistence type="predicted"/>
<dbReference type="eggNOG" id="arCOG00035">
    <property type="taxonomic scope" value="Archaea"/>
</dbReference>
<dbReference type="KEGG" id="pog:Pogu_1310"/>
<dbReference type="PANTHER" id="PTHR12196">
    <property type="entry name" value="DOMAIN OF UNKNOWN FUNCTION 71 DUF71 -CONTAINING PROTEIN"/>
    <property type="match status" value="1"/>
</dbReference>
<dbReference type="SUPFAM" id="SSF52402">
    <property type="entry name" value="Adenine nucleotide alpha hydrolases-like"/>
    <property type="match status" value="1"/>
</dbReference>
<evidence type="ECO:0000259" key="2">
    <source>
        <dbReference type="Pfam" id="PF01902"/>
    </source>
</evidence>
<evidence type="ECO:0000256" key="1">
    <source>
        <dbReference type="SAM" id="MobiDB-lite"/>
    </source>
</evidence>
<dbReference type="InterPro" id="IPR030662">
    <property type="entry name" value="DPH6/MJ0570"/>
</dbReference>
<dbReference type="InterPro" id="IPR022427">
    <property type="entry name" value="MJ0570_ATP-bd"/>
</dbReference>
<dbReference type="InterPro" id="IPR014729">
    <property type="entry name" value="Rossmann-like_a/b/a_fold"/>
</dbReference>
<dbReference type="Pfam" id="PF01902">
    <property type="entry name" value="Diphthami_syn_2"/>
    <property type="match status" value="1"/>
</dbReference>
<feature type="domain" description="Diphthamide synthase" evidence="2">
    <location>
        <begin position="1"/>
        <end position="220"/>
    </location>
</feature>
<dbReference type="PANTHER" id="PTHR12196:SF2">
    <property type="entry name" value="DIPHTHINE--AMMONIA LIGASE"/>
    <property type="match status" value="1"/>
</dbReference>